<dbReference type="AlphaFoldDB" id="A0A1F5YMN4"/>
<protein>
    <submittedName>
        <fullName evidence="2">Uncharacterized protein</fullName>
    </submittedName>
</protein>
<dbReference type="EMBL" id="MFIX01000212">
    <property type="protein sequence ID" value="OGG01303.1"/>
    <property type="molecule type" value="Genomic_DNA"/>
</dbReference>
<dbReference type="Proteomes" id="UP000179129">
    <property type="component" value="Unassembled WGS sequence"/>
</dbReference>
<proteinExistence type="predicted"/>
<accession>A0A1F5YMN4</accession>
<organism evidence="2 3">
    <name type="scientific">Candidatus Glassbacteria bacterium RIFCSPLOWO2_12_FULL_58_11</name>
    <dbReference type="NCBI Taxonomy" id="1817867"/>
    <lineage>
        <taxon>Bacteria</taxon>
        <taxon>Candidatus Glassiibacteriota</taxon>
    </lineage>
</organism>
<keyword evidence="1" id="KW-0812">Transmembrane</keyword>
<keyword evidence="1" id="KW-0472">Membrane</keyword>
<feature type="non-terminal residue" evidence="2">
    <location>
        <position position="175"/>
    </location>
</feature>
<name>A0A1F5YMN4_9BACT</name>
<feature type="transmembrane region" description="Helical" evidence="1">
    <location>
        <begin position="74"/>
        <end position="93"/>
    </location>
</feature>
<feature type="transmembrane region" description="Helical" evidence="1">
    <location>
        <begin position="48"/>
        <end position="68"/>
    </location>
</feature>
<evidence type="ECO:0000256" key="1">
    <source>
        <dbReference type="SAM" id="Phobius"/>
    </source>
</evidence>
<feature type="transmembrane region" description="Helical" evidence="1">
    <location>
        <begin position="105"/>
        <end position="124"/>
    </location>
</feature>
<sequence length="175" mass="19557">MEQTFNDLVRERAGEDGELFDCAFWMFVETSAGIIREQLNYISMQKNIIRAALVTAGILLIPFFGNIYVDGWNWHWYTFVLAGTLLFGAGLTYELVAKRMSNKAYKFAVGLAVVTAFILSWGNMVRVSESENPANLIYFGVPAVGFIGAFIVRFEPRGMARILFAMAIAQMSVAV</sequence>
<feature type="transmembrane region" description="Helical" evidence="1">
    <location>
        <begin position="136"/>
        <end position="154"/>
    </location>
</feature>
<keyword evidence="1" id="KW-1133">Transmembrane helix</keyword>
<reference evidence="2 3" key="1">
    <citation type="journal article" date="2016" name="Nat. Commun.">
        <title>Thousands of microbial genomes shed light on interconnected biogeochemical processes in an aquifer system.</title>
        <authorList>
            <person name="Anantharaman K."/>
            <person name="Brown C.T."/>
            <person name="Hug L.A."/>
            <person name="Sharon I."/>
            <person name="Castelle C.J."/>
            <person name="Probst A.J."/>
            <person name="Thomas B.C."/>
            <person name="Singh A."/>
            <person name="Wilkins M.J."/>
            <person name="Karaoz U."/>
            <person name="Brodie E.L."/>
            <person name="Williams K.H."/>
            <person name="Hubbard S.S."/>
            <person name="Banfield J.F."/>
        </authorList>
    </citation>
    <scope>NUCLEOTIDE SEQUENCE [LARGE SCALE GENOMIC DNA]</scope>
</reference>
<evidence type="ECO:0000313" key="2">
    <source>
        <dbReference type="EMBL" id="OGG01303.1"/>
    </source>
</evidence>
<gene>
    <name evidence="2" type="ORF">A3F83_05480</name>
</gene>
<comment type="caution">
    <text evidence="2">The sequence shown here is derived from an EMBL/GenBank/DDBJ whole genome shotgun (WGS) entry which is preliminary data.</text>
</comment>
<evidence type="ECO:0000313" key="3">
    <source>
        <dbReference type="Proteomes" id="UP000179129"/>
    </source>
</evidence>